<dbReference type="SUPFAM" id="SSF55874">
    <property type="entry name" value="ATPase domain of HSP90 chaperone/DNA topoisomerase II/histidine kinase"/>
    <property type="match status" value="1"/>
</dbReference>
<dbReference type="PANTHER" id="PTHR45453">
    <property type="entry name" value="PHOSPHATE REGULON SENSOR PROTEIN PHOR"/>
    <property type="match status" value="1"/>
</dbReference>
<evidence type="ECO:0000256" key="1">
    <source>
        <dbReference type="ARBA" id="ARBA00000085"/>
    </source>
</evidence>
<reference evidence="12 13" key="1">
    <citation type="journal article" date="2014" name="Genome Announc.">
        <title>Draft Genome Sequence of Fervidicella metallireducens Strain AeBT, an Iron-Reducing Thermoanaerobe from the Great Artesian Basin.</title>
        <authorList>
            <person name="Patel B.K."/>
        </authorList>
    </citation>
    <scope>NUCLEOTIDE SEQUENCE [LARGE SCALE GENOMIC DNA]</scope>
    <source>
        <strain evidence="12 13">AeB</strain>
    </source>
</reference>
<dbReference type="Gene3D" id="1.10.287.130">
    <property type="match status" value="1"/>
</dbReference>
<dbReference type="RefSeq" id="WP_035378962.1">
    <property type="nucleotide sequence ID" value="NZ_AZQP01000012.1"/>
</dbReference>
<dbReference type="PANTHER" id="PTHR45453:SF1">
    <property type="entry name" value="PHOSPHATE REGULON SENSOR PROTEIN PHOR"/>
    <property type="match status" value="1"/>
</dbReference>
<dbReference type="InterPro" id="IPR004358">
    <property type="entry name" value="Sig_transdc_His_kin-like_C"/>
</dbReference>
<keyword evidence="4" id="KW-0597">Phosphoprotein</keyword>
<comment type="subcellular location">
    <subcellularLocation>
        <location evidence="2">Membrane</location>
    </subcellularLocation>
</comment>
<evidence type="ECO:0000256" key="8">
    <source>
        <dbReference type="ARBA" id="ARBA00023136"/>
    </source>
</evidence>
<keyword evidence="5" id="KW-0808">Transferase</keyword>
<dbReference type="CDD" id="cd00075">
    <property type="entry name" value="HATPase"/>
    <property type="match status" value="1"/>
</dbReference>
<dbReference type="InterPro" id="IPR003661">
    <property type="entry name" value="HisK_dim/P_dom"/>
</dbReference>
<keyword evidence="9" id="KW-0812">Transmembrane</keyword>
<dbReference type="InterPro" id="IPR005467">
    <property type="entry name" value="His_kinase_dom"/>
</dbReference>
<dbReference type="GO" id="GO:0000155">
    <property type="term" value="F:phosphorelay sensor kinase activity"/>
    <property type="evidence" value="ECO:0007669"/>
    <property type="project" value="InterPro"/>
</dbReference>
<evidence type="ECO:0000256" key="9">
    <source>
        <dbReference type="SAM" id="Phobius"/>
    </source>
</evidence>
<evidence type="ECO:0000259" key="10">
    <source>
        <dbReference type="PROSITE" id="PS50109"/>
    </source>
</evidence>
<keyword evidence="8 9" id="KW-0472">Membrane</keyword>
<evidence type="ECO:0000259" key="11">
    <source>
        <dbReference type="PROSITE" id="PS50885"/>
    </source>
</evidence>
<dbReference type="Pfam" id="PF00512">
    <property type="entry name" value="HisKA"/>
    <property type="match status" value="1"/>
</dbReference>
<evidence type="ECO:0000256" key="6">
    <source>
        <dbReference type="ARBA" id="ARBA00022777"/>
    </source>
</evidence>
<dbReference type="InterPro" id="IPR036890">
    <property type="entry name" value="HATPase_C_sf"/>
</dbReference>
<keyword evidence="9" id="KW-1133">Transmembrane helix</keyword>
<feature type="domain" description="Histidine kinase" evidence="10">
    <location>
        <begin position="374"/>
        <end position="589"/>
    </location>
</feature>
<keyword evidence="7" id="KW-0902">Two-component regulatory system</keyword>
<dbReference type="SUPFAM" id="SSF47384">
    <property type="entry name" value="Homodimeric domain of signal transducing histidine kinase"/>
    <property type="match status" value="1"/>
</dbReference>
<dbReference type="Pfam" id="PF02518">
    <property type="entry name" value="HATPase_c"/>
    <property type="match status" value="1"/>
</dbReference>
<dbReference type="InterPro" id="IPR035965">
    <property type="entry name" value="PAS-like_dom_sf"/>
</dbReference>
<dbReference type="InterPro" id="IPR003594">
    <property type="entry name" value="HATPase_dom"/>
</dbReference>
<keyword evidence="13" id="KW-1185">Reference proteome</keyword>
<comment type="caution">
    <text evidence="12">The sequence shown here is derived from an EMBL/GenBank/DDBJ whole genome shotgun (WGS) entry which is preliminary data.</text>
</comment>
<protein>
    <recommendedName>
        <fullName evidence="3">histidine kinase</fullName>
        <ecNumber evidence="3">2.7.13.3</ecNumber>
    </recommendedName>
</protein>
<sequence length="589" mass="66936">MFRKNITLRLTFGFLTIVILSTLLTGILALNIFKNNIYQEKINNLKKHSKEILKEIDADLLNNITQADSDYLIKMSKSFPNLKIWIINSKKQIIALETNKESNVSFVNDSNINNIYNDFIKKSLSGAEIYDDLYNPLYDEYMMTIATPVKNNKGQIIGAIILHSSITDLTNSMDKFFVYLISALLCEVIFAGFLGYYFSKNISRPIKTLNTYALEMARGKYGIQTNIFQNDEIGELSNSFDLLSLKLKHTISQLLEEKNKLTNIISSMNEGILALDIDLNLININESALNLLSLKDSFNIITSLEELDLVEELKSSLYENKKKSILKKFQDKILNFSISPISLNTTKATGVVLLIQDVSETQKLEQLRRTFISNVSHEFRTPLTVMKGNLELLKDGMIAPEDVKDSYLTLLRETDRLERMVKDLLDLSKLESGKVDLFLSQVDINMLINDTIRSLKPLLFKKNINLKVLSKENIPPILSDYDKLKQLLIIFIDNAIKFSEESSTINILTSINDNYLCIAIKDEGIGIPQEEIQYLGERFYKADKSRNSYTDGTGLGISIAKQLVKLLNGNLKIESELGKGTKIMIYLKL</sequence>
<dbReference type="SMART" id="SM00387">
    <property type="entry name" value="HATPase_c"/>
    <property type="match status" value="1"/>
</dbReference>
<dbReference type="PROSITE" id="PS50109">
    <property type="entry name" value="HIS_KIN"/>
    <property type="match status" value="1"/>
</dbReference>
<dbReference type="CDD" id="cd06225">
    <property type="entry name" value="HAMP"/>
    <property type="match status" value="1"/>
</dbReference>
<dbReference type="OrthoDB" id="2359336at2"/>
<evidence type="ECO:0000256" key="7">
    <source>
        <dbReference type="ARBA" id="ARBA00023012"/>
    </source>
</evidence>
<dbReference type="Proteomes" id="UP000019681">
    <property type="component" value="Unassembled WGS sequence"/>
</dbReference>
<keyword evidence="6 12" id="KW-0418">Kinase</keyword>
<dbReference type="SUPFAM" id="SSF158472">
    <property type="entry name" value="HAMP domain-like"/>
    <property type="match status" value="1"/>
</dbReference>
<dbReference type="InterPro" id="IPR003660">
    <property type="entry name" value="HAMP_dom"/>
</dbReference>
<organism evidence="12 13">
    <name type="scientific">Fervidicella metallireducens AeB</name>
    <dbReference type="NCBI Taxonomy" id="1403537"/>
    <lineage>
        <taxon>Bacteria</taxon>
        <taxon>Bacillati</taxon>
        <taxon>Bacillota</taxon>
        <taxon>Clostridia</taxon>
        <taxon>Eubacteriales</taxon>
        <taxon>Clostridiaceae</taxon>
        <taxon>Fervidicella</taxon>
    </lineage>
</organism>
<evidence type="ECO:0000313" key="12">
    <source>
        <dbReference type="EMBL" id="EYE88879.1"/>
    </source>
</evidence>
<dbReference type="FunFam" id="1.10.287.130:FF:000001">
    <property type="entry name" value="Two-component sensor histidine kinase"/>
    <property type="match status" value="1"/>
</dbReference>
<dbReference type="SMART" id="SM00388">
    <property type="entry name" value="HisKA"/>
    <property type="match status" value="1"/>
</dbReference>
<dbReference type="GO" id="GO:0005886">
    <property type="term" value="C:plasma membrane"/>
    <property type="evidence" value="ECO:0007669"/>
    <property type="project" value="TreeGrafter"/>
</dbReference>
<dbReference type="InterPro" id="IPR036097">
    <property type="entry name" value="HisK_dim/P_sf"/>
</dbReference>
<dbReference type="STRING" id="1403537.Q428_05765"/>
<dbReference type="CDD" id="cd18773">
    <property type="entry name" value="PDC1_HK_sensor"/>
    <property type="match status" value="1"/>
</dbReference>
<feature type="transmembrane region" description="Helical" evidence="9">
    <location>
        <begin position="12"/>
        <end position="33"/>
    </location>
</feature>
<evidence type="ECO:0000256" key="5">
    <source>
        <dbReference type="ARBA" id="ARBA00022679"/>
    </source>
</evidence>
<dbReference type="CDD" id="cd00082">
    <property type="entry name" value="HisKA"/>
    <property type="match status" value="1"/>
</dbReference>
<name>A0A017RWU5_9CLOT</name>
<dbReference type="EMBL" id="AZQP01000012">
    <property type="protein sequence ID" value="EYE88879.1"/>
    <property type="molecule type" value="Genomic_DNA"/>
</dbReference>
<dbReference type="InterPro" id="IPR050351">
    <property type="entry name" value="BphY/WalK/GraS-like"/>
</dbReference>
<dbReference type="GO" id="GO:0004721">
    <property type="term" value="F:phosphoprotein phosphatase activity"/>
    <property type="evidence" value="ECO:0007669"/>
    <property type="project" value="TreeGrafter"/>
</dbReference>
<dbReference type="SUPFAM" id="SSF55785">
    <property type="entry name" value="PYP-like sensor domain (PAS domain)"/>
    <property type="match status" value="1"/>
</dbReference>
<evidence type="ECO:0000256" key="3">
    <source>
        <dbReference type="ARBA" id="ARBA00012438"/>
    </source>
</evidence>
<dbReference type="Pfam" id="PF00672">
    <property type="entry name" value="HAMP"/>
    <property type="match status" value="1"/>
</dbReference>
<dbReference type="Gene3D" id="3.30.450.20">
    <property type="entry name" value="PAS domain"/>
    <property type="match status" value="1"/>
</dbReference>
<dbReference type="EC" id="2.7.13.3" evidence="3"/>
<dbReference type="GO" id="GO:0016036">
    <property type="term" value="P:cellular response to phosphate starvation"/>
    <property type="evidence" value="ECO:0007669"/>
    <property type="project" value="TreeGrafter"/>
</dbReference>
<dbReference type="Gene3D" id="3.30.565.10">
    <property type="entry name" value="Histidine kinase-like ATPase, C-terminal domain"/>
    <property type="match status" value="1"/>
</dbReference>
<dbReference type="PROSITE" id="PS50885">
    <property type="entry name" value="HAMP"/>
    <property type="match status" value="1"/>
</dbReference>
<feature type="transmembrane region" description="Helical" evidence="9">
    <location>
        <begin position="176"/>
        <end position="198"/>
    </location>
</feature>
<evidence type="ECO:0000256" key="2">
    <source>
        <dbReference type="ARBA" id="ARBA00004370"/>
    </source>
</evidence>
<dbReference type="FunFam" id="3.30.565.10:FF:000006">
    <property type="entry name" value="Sensor histidine kinase WalK"/>
    <property type="match status" value="1"/>
</dbReference>
<dbReference type="Gene3D" id="6.10.340.10">
    <property type="match status" value="1"/>
</dbReference>
<dbReference type="PRINTS" id="PR00344">
    <property type="entry name" value="BCTRLSENSOR"/>
</dbReference>
<proteinExistence type="predicted"/>
<feature type="domain" description="HAMP" evidence="11">
    <location>
        <begin position="200"/>
        <end position="252"/>
    </location>
</feature>
<evidence type="ECO:0000256" key="4">
    <source>
        <dbReference type="ARBA" id="ARBA00022553"/>
    </source>
</evidence>
<evidence type="ECO:0000313" key="13">
    <source>
        <dbReference type="Proteomes" id="UP000019681"/>
    </source>
</evidence>
<comment type="catalytic activity">
    <reaction evidence="1">
        <text>ATP + protein L-histidine = ADP + protein N-phospho-L-histidine.</text>
        <dbReference type="EC" id="2.7.13.3"/>
    </reaction>
</comment>
<accession>A0A017RWU5</accession>
<dbReference type="SMART" id="SM00304">
    <property type="entry name" value="HAMP"/>
    <property type="match status" value="1"/>
</dbReference>
<gene>
    <name evidence="12" type="ORF">Q428_05765</name>
</gene>
<dbReference type="AlphaFoldDB" id="A0A017RWU5"/>